<keyword evidence="8" id="KW-1185">Reference proteome</keyword>
<accession>A0A063Y3F7</accession>
<dbReference type="STRING" id="267850.ADINL_0816"/>
<dbReference type="CDD" id="cd13545">
    <property type="entry name" value="PBP2_TbpA"/>
    <property type="match status" value="1"/>
</dbReference>
<evidence type="ECO:0000313" key="8">
    <source>
        <dbReference type="Proteomes" id="UP000027318"/>
    </source>
</evidence>
<evidence type="ECO:0000256" key="4">
    <source>
        <dbReference type="ARBA" id="ARBA00022448"/>
    </source>
</evidence>
<dbReference type="GO" id="GO:0015888">
    <property type="term" value="P:thiamine transport"/>
    <property type="evidence" value="ECO:0007669"/>
    <property type="project" value="InterPro"/>
</dbReference>
<evidence type="ECO:0000256" key="6">
    <source>
        <dbReference type="ARBA" id="ARBA00022764"/>
    </source>
</evidence>
<dbReference type="GO" id="GO:0030288">
    <property type="term" value="C:outer membrane-bounded periplasmic space"/>
    <property type="evidence" value="ECO:0007669"/>
    <property type="project" value="InterPro"/>
</dbReference>
<dbReference type="RefSeq" id="WP_036544228.1">
    <property type="nucleotide sequence ID" value="NZ_JMSZ01000016.1"/>
</dbReference>
<evidence type="ECO:0000256" key="3">
    <source>
        <dbReference type="ARBA" id="ARBA00019815"/>
    </source>
</evidence>
<proteinExistence type="inferred from homology"/>
<dbReference type="Pfam" id="PF01547">
    <property type="entry name" value="SBP_bac_1"/>
    <property type="match status" value="1"/>
</dbReference>
<dbReference type="InterPro" id="IPR005967">
    <property type="entry name" value="ThiB"/>
</dbReference>
<evidence type="ECO:0000313" key="7">
    <source>
        <dbReference type="EMBL" id="KDE40224.1"/>
    </source>
</evidence>
<evidence type="ECO:0000256" key="1">
    <source>
        <dbReference type="ARBA" id="ARBA00004418"/>
    </source>
</evidence>
<dbReference type="InterPro" id="IPR005948">
    <property type="entry name" value="ThiB-like"/>
</dbReference>
<name>A0A063Y3F7_9GAMM</name>
<reference evidence="7 8" key="1">
    <citation type="journal article" date="2005" name="Int. J. Syst. Evol. Microbiol.">
        <title>Nitrincola lacisaponensis gen. nov., sp. nov., a novel alkaliphilic bacterium isolated from an alkaline, saline lake.</title>
        <authorList>
            <person name="Dimitriu P.A."/>
            <person name="Shukla S.K."/>
            <person name="Conradt J."/>
            <person name="Marquez M.C."/>
            <person name="Ventosa A."/>
            <person name="Maglia A."/>
            <person name="Peyton B.M."/>
            <person name="Pinkart H.C."/>
            <person name="Mormile M.R."/>
        </authorList>
    </citation>
    <scope>NUCLEOTIDE SEQUENCE [LARGE SCALE GENOMIC DNA]</scope>
    <source>
        <strain evidence="7 8">4CA</strain>
    </source>
</reference>
<dbReference type="GO" id="GO:0030976">
    <property type="term" value="F:thiamine pyrophosphate binding"/>
    <property type="evidence" value="ECO:0007669"/>
    <property type="project" value="TreeGrafter"/>
</dbReference>
<keyword evidence="5" id="KW-0732">Signal</keyword>
<gene>
    <name evidence="7" type="ORF">ADINL_0816</name>
</gene>
<evidence type="ECO:0000256" key="5">
    <source>
        <dbReference type="ARBA" id="ARBA00022729"/>
    </source>
</evidence>
<organism evidence="7 8">
    <name type="scientific">Nitrincola lacisaponensis</name>
    <dbReference type="NCBI Taxonomy" id="267850"/>
    <lineage>
        <taxon>Bacteria</taxon>
        <taxon>Pseudomonadati</taxon>
        <taxon>Pseudomonadota</taxon>
        <taxon>Gammaproteobacteria</taxon>
        <taxon>Oceanospirillales</taxon>
        <taxon>Oceanospirillaceae</taxon>
        <taxon>Nitrincola</taxon>
    </lineage>
</organism>
<dbReference type="PANTHER" id="PTHR30006:SF3">
    <property type="entry name" value="THIAMINE-BINDING PERIPLASMIC PROTEIN"/>
    <property type="match status" value="1"/>
</dbReference>
<protein>
    <recommendedName>
        <fullName evidence="3">Thiamine-binding periplasmic protein</fullName>
    </recommendedName>
</protein>
<dbReference type="AlphaFoldDB" id="A0A063Y3F7"/>
<dbReference type="InterPro" id="IPR006059">
    <property type="entry name" value="SBP"/>
</dbReference>
<dbReference type="SUPFAM" id="SSF53850">
    <property type="entry name" value="Periplasmic binding protein-like II"/>
    <property type="match status" value="1"/>
</dbReference>
<keyword evidence="4" id="KW-0813">Transport</keyword>
<dbReference type="NCBIfam" id="TIGR01276">
    <property type="entry name" value="thiB"/>
    <property type="match status" value="1"/>
</dbReference>
<dbReference type="EMBL" id="JMSZ01000016">
    <property type="protein sequence ID" value="KDE40224.1"/>
    <property type="molecule type" value="Genomic_DNA"/>
</dbReference>
<comment type="caution">
    <text evidence="7">The sequence shown here is derived from an EMBL/GenBank/DDBJ whole genome shotgun (WGS) entry which is preliminary data.</text>
</comment>
<dbReference type="Gene3D" id="3.40.190.10">
    <property type="entry name" value="Periplasmic binding protein-like II"/>
    <property type="match status" value="2"/>
</dbReference>
<comment type="subcellular location">
    <subcellularLocation>
        <location evidence="1">Periplasm</location>
    </subcellularLocation>
</comment>
<dbReference type="PANTHER" id="PTHR30006">
    <property type="entry name" value="THIAMINE-BINDING PERIPLASMIC PROTEIN-RELATED"/>
    <property type="match status" value="1"/>
</dbReference>
<dbReference type="Proteomes" id="UP000027318">
    <property type="component" value="Unassembled WGS sequence"/>
</dbReference>
<dbReference type="NCBIfam" id="TIGR01254">
    <property type="entry name" value="sfuA"/>
    <property type="match status" value="1"/>
</dbReference>
<dbReference type="GO" id="GO:0030975">
    <property type="term" value="F:thiamine binding"/>
    <property type="evidence" value="ECO:0007669"/>
    <property type="project" value="InterPro"/>
</dbReference>
<sequence length="332" mass="37143">MNYLTSAVSVVSLMALLLFSGTLSAGTLNVYTYSSFTSSWGPGPELKTRFEAVCDCELRFTSSDDGVSLLNRLQLEGDRTRADVVLGLDTMLMPQARRLGLVQSHGLILEDWPLKASLDWQDAQFIPFDYGYFAFIYNRHQVDDPVDSLEALLSSDASVLYQDPRTSTPGQGLMHWIQAVYGDRSADAWQRLARNTVTVTKGWSEAYGMFLQGEADYVLSYTTSPAYHQLVESSDVYVATRFAEGHIAQVEVAAISAYSQNVALAQAFLAFLLEAEVQAVIAQHNWMLPVRDDVTLPEVFQQAERDVIQVSADLADRQRREWLQVWRSAVSR</sequence>
<evidence type="ECO:0000256" key="2">
    <source>
        <dbReference type="ARBA" id="ARBA00008520"/>
    </source>
</evidence>
<dbReference type="OrthoDB" id="8013425at2"/>
<keyword evidence="6" id="KW-0574">Periplasm</keyword>
<comment type="similarity">
    <text evidence="2">Belongs to the bacterial solute-binding protein 1 family.</text>
</comment>
<dbReference type="PATRIC" id="fig|267850.7.peg.810"/>